<evidence type="ECO:0000256" key="7">
    <source>
        <dbReference type="PROSITE-ProRule" id="PRU01193"/>
    </source>
</evidence>
<dbReference type="GO" id="GO:0010960">
    <property type="term" value="P:magnesium ion homeostasis"/>
    <property type="evidence" value="ECO:0007669"/>
    <property type="project" value="InterPro"/>
</dbReference>
<dbReference type="Pfam" id="PF00571">
    <property type="entry name" value="CBS"/>
    <property type="match status" value="1"/>
</dbReference>
<evidence type="ECO:0000313" key="13">
    <source>
        <dbReference type="Proteomes" id="UP001314263"/>
    </source>
</evidence>
<evidence type="ECO:0000256" key="6">
    <source>
        <dbReference type="PROSITE-ProRule" id="PRU00703"/>
    </source>
</evidence>
<dbReference type="GO" id="GO:0030026">
    <property type="term" value="P:intracellular manganese ion homeostasis"/>
    <property type="evidence" value="ECO:0007669"/>
    <property type="project" value="TreeGrafter"/>
</dbReference>
<feature type="transmembrane region" description="Helical" evidence="9">
    <location>
        <begin position="69"/>
        <end position="87"/>
    </location>
</feature>
<dbReference type="EMBL" id="CAUYUE010000007">
    <property type="protein sequence ID" value="CAK0782982.1"/>
    <property type="molecule type" value="Genomic_DNA"/>
</dbReference>
<dbReference type="InterPro" id="IPR002550">
    <property type="entry name" value="CNNM"/>
</dbReference>
<dbReference type="Gene3D" id="3.10.580.10">
    <property type="entry name" value="CBS-domain"/>
    <property type="match status" value="2"/>
</dbReference>
<comment type="subcellular location">
    <subcellularLocation>
        <location evidence="1">Membrane</location>
        <topology evidence="1">Multi-pass membrane protein</topology>
    </subcellularLocation>
</comment>
<evidence type="ECO:0000256" key="1">
    <source>
        <dbReference type="ARBA" id="ARBA00004141"/>
    </source>
</evidence>
<evidence type="ECO:0000313" key="12">
    <source>
        <dbReference type="EMBL" id="CAK0782982.1"/>
    </source>
</evidence>
<evidence type="ECO:0000256" key="4">
    <source>
        <dbReference type="ARBA" id="ARBA00022989"/>
    </source>
</evidence>
<dbReference type="SUPFAM" id="SSF54631">
    <property type="entry name" value="CBS-domain pair"/>
    <property type="match status" value="1"/>
</dbReference>
<evidence type="ECO:0000259" key="11">
    <source>
        <dbReference type="PROSITE" id="PS51846"/>
    </source>
</evidence>
<sequence>MSGLTLGLMSMDVLDMEVLKVSGSAQEKAWAHRIEPVLRRPHFLLVTLVLCNAAATEALPIFLDRLADPITAVLLSITVVLIFGEIIPQAVCSRYGLQVGAYSAWFVRALMWLCFVIAWPISKILDALLGHEQAALFRRSQLKAMLDIHGTEYGFGGDLSEDEITVIRGALDLSHKTATSCMTPLEKVFMLSADALVDEALLLSILESGHSRVPVHKPGSREDLIGIIIVKELILVDKDAGVRVGDLKLRSAPQLKSDTRLYDMLRLFETGRCHLAVLVQAPGKPVVTGPKTARGKSAASSPVSASIIASGSPDGPAKTFLAPSVAEAAPSVAPQKTNFPGVPEGRPLGIITIEDVIEELLQQEIVDETDQYIDNMRLQRVNAALLTSSLPKHLRKIARQQITRIGHLAQLRGGNITRAHAPNHSSDGGAHGGMHPSDDVESDVHVPLLSDPPHTQPRP</sequence>
<evidence type="ECO:0000256" key="9">
    <source>
        <dbReference type="SAM" id="Phobius"/>
    </source>
</evidence>
<evidence type="ECO:0008006" key="14">
    <source>
        <dbReference type="Google" id="ProtNLM"/>
    </source>
</evidence>
<dbReference type="Proteomes" id="UP001314263">
    <property type="component" value="Unassembled WGS sequence"/>
</dbReference>
<evidence type="ECO:0000259" key="10">
    <source>
        <dbReference type="PROSITE" id="PS51371"/>
    </source>
</evidence>
<evidence type="ECO:0000256" key="3">
    <source>
        <dbReference type="ARBA" id="ARBA00022737"/>
    </source>
</evidence>
<feature type="region of interest" description="Disordered" evidence="8">
    <location>
        <begin position="417"/>
        <end position="459"/>
    </location>
</feature>
<evidence type="ECO:0000256" key="5">
    <source>
        <dbReference type="ARBA" id="ARBA00023136"/>
    </source>
</evidence>
<dbReference type="GO" id="GO:0016020">
    <property type="term" value="C:membrane"/>
    <property type="evidence" value="ECO:0007669"/>
    <property type="project" value="UniProtKB-SubCell"/>
</dbReference>
<dbReference type="GO" id="GO:0005737">
    <property type="term" value="C:cytoplasm"/>
    <property type="evidence" value="ECO:0007669"/>
    <property type="project" value="TreeGrafter"/>
</dbReference>
<dbReference type="InterPro" id="IPR044751">
    <property type="entry name" value="Ion_transp-like_CBS"/>
</dbReference>
<accession>A0AAV1I9U2</accession>
<comment type="caution">
    <text evidence="12">The sequence shown here is derived from an EMBL/GenBank/DDBJ whole genome shotgun (WGS) entry which is preliminary data.</text>
</comment>
<dbReference type="InterPro" id="IPR046342">
    <property type="entry name" value="CBS_dom_sf"/>
</dbReference>
<dbReference type="AlphaFoldDB" id="A0AAV1I9U2"/>
<evidence type="ECO:0000256" key="8">
    <source>
        <dbReference type="SAM" id="MobiDB-lite"/>
    </source>
</evidence>
<keyword evidence="5 7" id="KW-0472">Membrane</keyword>
<dbReference type="Pfam" id="PF01595">
    <property type="entry name" value="CNNM"/>
    <property type="match status" value="1"/>
</dbReference>
<proteinExistence type="predicted"/>
<reference evidence="12 13" key="1">
    <citation type="submission" date="2023-10" db="EMBL/GenBank/DDBJ databases">
        <authorList>
            <person name="Maclean D."/>
            <person name="Macfadyen A."/>
        </authorList>
    </citation>
    <scope>NUCLEOTIDE SEQUENCE [LARGE SCALE GENOMIC DNA]</scope>
</reference>
<keyword evidence="4 7" id="KW-1133">Transmembrane helix</keyword>
<feature type="domain" description="CBS" evidence="10">
    <location>
        <begin position="182"/>
        <end position="247"/>
    </location>
</feature>
<dbReference type="CDD" id="cd04590">
    <property type="entry name" value="CBS_pair_CorC_HlyC_assoc"/>
    <property type="match status" value="1"/>
</dbReference>
<dbReference type="InterPro" id="IPR045095">
    <property type="entry name" value="ACDP"/>
</dbReference>
<dbReference type="PANTHER" id="PTHR12064">
    <property type="entry name" value="METAL TRANSPORTER CNNM"/>
    <property type="match status" value="1"/>
</dbReference>
<keyword evidence="3" id="KW-0677">Repeat</keyword>
<dbReference type="PANTHER" id="PTHR12064:SF97">
    <property type="entry name" value="METAL TRANSPORTER CNNM-5"/>
    <property type="match status" value="1"/>
</dbReference>
<dbReference type="PROSITE" id="PS51371">
    <property type="entry name" value="CBS"/>
    <property type="match status" value="1"/>
</dbReference>
<protein>
    <recommendedName>
        <fullName evidence="14">CNNM transmembrane domain-containing protein</fullName>
    </recommendedName>
</protein>
<dbReference type="PROSITE" id="PS51846">
    <property type="entry name" value="CNNM"/>
    <property type="match status" value="1"/>
</dbReference>
<dbReference type="InterPro" id="IPR000644">
    <property type="entry name" value="CBS_dom"/>
</dbReference>
<feature type="transmembrane region" description="Helical" evidence="9">
    <location>
        <begin position="99"/>
        <end position="121"/>
    </location>
</feature>
<organism evidence="12 13">
    <name type="scientific">Coccomyxa viridis</name>
    <dbReference type="NCBI Taxonomy" id="1274662"/>
    <lineage>
        <taxon>Eukaryota</taxon>
        <taxon>Viridiplantae</taxon>
        <taxon>Chlorophyta</taxon>
        <taxon>core chlorophytes</taxon>
        <taxon>Trebouxiophyceae</taxon>
        <taxon>Trebouxiophyceae incertae sedis</taxon>
        <taxon>Coccomyxaceae</taxon>
        <taxon>Coccomyxa</taxon>
    </lineage>
</organism>
<keyword evidence="6" id="KW-0129">CBS domain</keyword>
<name>A0AAV1I9U2_9CHLO</name>
<feature type="domain" description="CNNM transmembrane" evidence="11">
    <location>
        <begin position="1"/>
        <end position="163"/>
    </location>
</feature>
<keyword evidence="13" id="KW-1185">Reference proteome</keyword>
<gene>
    <name evidence="12" type="ORF">CVIRNUC_006177</name>
</gene>
<keyword evidence="2 7" id="KW-0812">Transmembrane</keyword>
<evidence type="ECO:0000256" key="2">
    <source>
        <dbReference type="ARBA" id="ARBA00022692"/>
    </source>
</evidence>